<accession>A0A5A5T7B0</accession>
<comment type="caution">
    <text evidence="3">The sequence shown here is derived from an EMBL/GenBank/DDBJ whole genome shotgun (WGS) entry which is preliminary data.</text>
</comment>
<keyword evidence="1" id="KW-0812">Transmembrane</keyword>
<keyword evidence="1" id="KW-0472">Membrane</keyword>
<dbReference type="InterPro" id="IPR022742">
    <property type="entry name" value="Hydrolase_4"/>
</dbReference>
<feature type="domain" description="Serine aminopeptidase S33" evidence="2">
    <location>
        <begin position="91"/>
        <end position="310"/>
    </location>
</feature>
<dbReference type="PANTHER" id="PTHR43358:SF4">
    <property type="entry name" value="ALPHA_BETA HYDROLASE FOLD-1 DOMAIN-CONTAINING PROTEIN"/>
    <property type="match status" value="1"/>
</dbReference>
<gene>
    <name evidence="3" type="ORF">KDI_09240</name>
</gene>
<dbReference type="RefSeq" id="WP_149400387.1">
    <property type="nucleotide sequence ID" value="NZ_BIXY01000009.1"/>
</dbReference>
<name>A0A5A5T7B0_9CHLR</name>
<dbReference type="Proteomes" id="UP000322530">
    <property type="component" value="Unassembled WGS sequence"/>
</dbReference>
<dbReference type="PANTHER" id="PTHR43358">
    <property type="entry name" value="ALPHA/BETA-HYDROLASE"/>
    <property type="match status" value="1"/>
</dbReference>
<organism evidence="3 4">
    <name type="scientific">Dictyobacter arantiisoli</name>
    <dbReference type="NCBI Taxonomy" id="2014874"/>
    <lineage>
        <taxon>Bacteria</taxon>
        <taxon>Bacillati</taxon>
        <taxon>Chloroflexota</taxon>
        <taxon>Ktedonobacteria</taxon>
        <taxon>Ktedonobacterales</taxon>
        <taxon>Dictyobacteraceae</taxon>
        <taxon>Dictyobacter</taxon>
    </lineage>
</organism>
<dbReference type="GO" id="GO:0016787">
    <property type="term" value="F:hydrolase activity"/>
    <property type="evidence" value="ECO:0007669"/>
    <property type="project" value="UniProtKB-KW"/>
</dbReference>
<evidence type="ECO:0000313" key="4">
    <source>
        <dbReference type="Proteomes" id="UP000322530"/>
    </source>
</evidence>
<protein>
    <submittedName>
        <fullName evidence="3">Alpha/beta hydrolase</fullName>
    </submittedName>
</protein>
<keyword evidence="1" id="KW-1133">Transmembrane helix</keyword>
<keyword evidence="4" id="KW-1185">Reference proteome</keyword>
<dbReference type="InterPro" id="IPR029058">
    <property type="entry name" value="AB_hydrolase_fold"/>
</dbReference>
<evidence type="ECO:0000259" key="2">
    <source>
        <dbReference type="Pfam" id="PF12146"/>
    </source>
</evidence>
<reference evidence="3 4" key="1">
    <citation type="submission" date="2019-01" db="EMBL/GenBank/DDBJ databases">
        <title>Draft genome sequence of Dictyobacter sp. Uno17.</title>
        <authorList>
            <person name="Wang C.M."/>
            <person name="Zheng Y."/>
            <person name="Sakai Y."/>
            <person name="Abe K."/>
            <person name="Yokota A."/>
            <person name="Yabe S."/>
        </authorList>
    </citation>
    <scope>NUCLEOTIDE SEQUENCE [LARGE SCALE GENOMIC DNA]</scope>
    <source>
        <strain evidence="3 4">Uno17</strain>
    </source>
</reference>
<sequence length="351" mass="39061">MAGQHRWAVGIATSTASILGLTVTSGLALVAHFFVEEFSRPHMVLPDSDLEWGMPQMLSDDPPLLAQRPLLFKTVDGTLLCGDFWAQPVPAPTIILCHGYRITRSHLRPVAQLEYACGYNVLFFDFRGHGDSESVMTTAGNAEVRDMEAAIFVAGHQPETLPGKIIIHGFSMGAAVALLTPPHPDVLAIIADSPYARSDDILRRLVAFRLVEEWAGRYPHILLPQVLVTIASWFIVAISRIDFRIRYGFTVIARPDTSFKRWKQRSKKILQQHSIPILLIHSSGDNLIPFAHAQHLAAEAAAQGAPLETYFVDTNIHCGAYGWNPLQYDHVIQTFMAKHLQDALPQRHQAR</sequence>
<feature type="transmembrane region" description="Helical" evidence="1">
    <location>
        <begin position="7"/>
        <end position="35"/>
    </location>
</feature>
<keyword evidence="3" id="KW-0378">Hydrolase</keyword>
<dbReference type="InterPro" id="IPR052920">
    <property type="entry name" value="DNA-binding_regulatory"/>
</dbReference>
<dbReference type="OrthoDB" id="9776685at2"/>
<proteinExistence type="predicted"/>
<dbReference type="Pfam" id="PF12146">
    <property type="entry name" value="Hydrolase_4"/>
    <property type="match status" value="1"/>
</dbReference>
<evidence type="ECO:0000256" key="1">
    <source>
        <dbReference type="SAM" id="Phobius"/>
    </source>
</evidence>
<dbReference type="AlphaFoldDB" id="A0A5A5T7B0"/>
<dbReference type="SUPFAM" id="SSF53474">
    <property type="entry name" value="alpha/beta-Hydrolases"/>
    <property type="match status" value="1"/>
</dbReference>
<dbReference type="EMBL" id="BIXY01000009">
    <property type="protein sequence ID" value="GCF07360.1"/>
    <property type="molecule type" value="Genomic_DNA"/>
</dbReference>
<dbReference type="Gene3D" id="3.40.50.1820">
    <property type="entry name" value="alpha/beta hydrolase"/>
    <property type="match status" value="1"/>
</dbReference>
<evidence type="ECO:0000313" key="3">
    <source>
        <dbReference type="EMBL" id="GCF07360.1"/>
    </source>
</evidence>